<dbReference type="Pfam" id="PF13420">
    <property type="entry name" value="Acetyltransf_4"/>
    <property type="match status" value="1"/>
</dbReference>
<reference evidence="2" key="1">
    <citation type="submission" date="2010-05" db="EMBL/GenBank/DDBJ databases">
        <authorList>
            <person name="Muzny D."/>
            <person name="Qin X."/>
            <person name="Buhay C."/>
            <person name="Dugan-Rocha S."/>
            <person name="Ding Y."/>
            <person name="Chen G."/>
            <person name="Hawes A."/>
            <person name="Holder M."/>
            <person name="Jhangiani S."/>
            <person name="Johnson A."/>
            <person name="Khan Z."/>
            <person name="Li Z."/>
            <person name="Liu W."/>
            <person name="Liu X."/>
            <person name="Perez L."/>
            <person name="Shen H."/>
            <person name="Wang Q."/>
            <person name="Watt J."/>
            <person name="Xi L."/>
            <person name="Xin Y."/>
            <person name="Zhou J."/>
            <person name="Deng J."/>
            <person name="Jiang H."/>
            <person name="Liu Y."/>
            <person name="Qu J."/>
            <person name="Song X.-Z."/>
            <person name="Zhang L."/>
            <person name="Villasana D."/>
            <person name="Johnson A."/>
            <person name="Liu J."/>
            <person name="Liyanage D."/>
            <person name="Lorensuhewa L."/>
            <person name="Robinson T."/>
            <person name="Song A."/>
            <person name="Song B.-B."/>
            <person name="Dinh H."/>
            <person name="Thornton R."/>
            <person name="Coyle M."/>
            <person name="Francisco L."/>
            <person name="Jackson L."/>
            <person name="Javaid M."/>
            <person name="Korchina V."/>
            <person name="Kovar C."/>
            <person name="Mata R."/>
            <person name="Mathew T."/>
            <person name="Ngo R."/>
            <person name="Nguyen L."/>
            <person name="Nguyen N."/>
            <person name="Okwuonu G."/>
            <person name="Ongeri F."/>
            <person name="Pham C."/>
            <person name="Simmons D."/>
            <person name="Wilczek-Boney K."/>
            <person name="Hale W."/>
            <person name="Jakkamsetti A."/>
            <person name="Pham P."/>
            <person name="Ruth R."/>
            <person name="San Lucas F."/>
            <person name="Warren J."/>
            <person name="Zhang J."/>
            <person name="Zhao Z."/>
            <person name="Zhou C."/>
            <person name="Zhu D."/>
            <person name="Lee S."/>
            <person name="Bess C."/>
            <person name="Blankenburg K."/>
            <person name="Forbes L."/>
            <person name="Fu Q."/>
            <person name="Gubbala S."/>
            <person name="Hirani K."/>
            <person name="Jayaseelan J.C."/>
            <person name="Lara F."/>
            <person name="Munidasa M."/>
            <person name="Palculict T."/>
            <person name="Patil S."/>
            <person name="Pu L.-L."/>
            <person name="Saada N."/>
            <person name="Tang L."/>
            <person name="Weissenberger G."/>
            <person name="Zhu Y."/>
            <person name="Hemphill L."/>
            <person name="Shang Y."/>
            <person name="Youmans B."/>
            <person name="Ayvaz T."/>
            <person name="Ross M."/>
            <person name="Santibanez J."/>
            <person name="Aqrawi P."/>
            <person name="Gross S."/>
            <person name="Joshi V."/>
            <person name="Fowler G."/>
            <person name="Nazareth L."/>
            <person name="Reid J."/>
            <person name="Worley K."/>
            <person name="Petrosino J."/>
            <person name="Highlander S."/>
            <person name="Gibbs R."/>
        </authorList>
    </citation>
    <scope>NUCLEOTIDE SEQUENCE [LARGE SCALE GENOMIC DNA]</scope>
    <source>
        <strain evidence="2">MN8</strain>
    </source>
</reference>
<comment type="caution">
    <text evidence="2">The sequence shown here is derived from an EMBL/GenBank/DDBJ whole genome shotgun (WGS) entry which is preliminary data.</text>
</comment>
<name>A0A0E1X9J2_STAAU</name>
<evidence type="ECO:0000313" key="2">
    <source>
        <dbReference type="EMBL" id="EFH95275.1"/>
    </source>
</evidence>
<dbReference type="HOGENOM" id="CLU_013985_19_4_9"/>
<sequence length="164" mass="18962">MIEIKTLTNNDFNEYKRLVSTVNEEFTQDSHYSQTMTDTLIHDILNQGSPKCIVFGCYENETLIATAALEQIRYVGKEHKSLIKYNFVTNNDKSINSELINFIINYARQNNYESLLTSIVSNNIGAKVFYSALGFDILGFEKNAIKIGNTYFDEHWLFYDLINK</sequence>
<dbReference type="GO" id="GO:0016747">
    <property type="term" value="F:acyltransferase activity, transferring groups other than amino-acyl groups"/>
    <property type="evidence" value="ECO:0007669"/>
    <property type="project" value="InterPro"/>
</dbReference>
<dbReference type="Proteomes" id="UP000003455">
    <property type="component" value="Chromosome"/>
</dbReference>
<protein>
    <submittedName>
        <fullName evidence="2">Acetyltransferase, GNAT family</fullName>
    </submittedName>
</protein>
<proteinExistence type="predicted"/>
<dbReference type="RefSeq" id="WP_000569884.1">
    <property type="nucleotide sequence ID" value="NZ_CM000952.1"/>
</dbReference>
<dbReference type="EMBL" id="ACJA02000003">
    <property type="protein sequence ID" value="EFH95275.1"/>
    <property type="molecule type" value="Genomic_DNA"/>
</dbReference>
<dbReference type="PANTHER" id="PTHR43138:SF1">
    <property type="entry name" value="N-ACETYLTRANSFERASE ACA1"/>
    <property type="match status" value="1"/>
</dbReference>
<dbReference type="SUPFAM" id="SSF55729">
    <property type="entry name" value="Acyl-CoA N-acyltransferases (Nat)"/>
    <property type="match status" value="1"/>
</dbReference>
<organism evidence="2">
    <name type="scientific">Staphylococcus aureus subsp. aureus MN8</name>
    <dbReference type="NCBI Taxonomy" id="548470"/>
    <lineage>
        <taxon>Bacteria</taxon>
        <taxon>Bacillati</taxon>
        <taxon>Bacillota</taxon>
        <taxon>Bacilli</taxon>
        <taxon>Bacillales</taxon>
        <taxon>Staphylococcaceae</taxon>
        <taxon>Staphylococcus</taxon>
    </lineage>
</organism>
<dbReference type="AlphaFoldDB" id="A0A0E1X9J2"/>
<dbReference type="InterPro" id="IPR052742">
    <property type="entry name" value="Mito_N-acetyltransferase"/>
</dbReference>
<dbReference type="PANTHER" id="PTHR43138">
    <property type="entry name" value="ACETYLTRANSFERASE, GNAT FAMILY"/>
    <property type="match status" value="1"/>
</dbReference>
<dbReference type="PROSITE" id="PS51186">
    <property type="entry name" value="GNAT"/>
    <property type="match status" value="1"/>
</dbReference>
<accession>A0A0E1X9J2</accession>
<dbReference type="InterPro" id="IPR016181">
    <property type="entry name" value="Acyl_CoA_acyltransferase"/>
</dbReference>
<feature type="domain" description="N-acetyltransferase" evidence="1">
    <location>
        <begin position="2"/>
        <end position="163"/>
    </location>
</feature>
<dbReference type="Gene3D" id="3.40.630.30">
    <property type="match status" value="1"/>
</dbReference>
<keyword evidence="2" id="KW-0808">Transferase</keyword>
<evidence type="ECO:0000259" key="1">
    <source>
        <dbReference type="PROSITE" id="PS51186"/>
    </source>
</evidence>
<gene>
    <name evidence="2" type="ORF">HMPREF0769_11485</name>
</gene>
<dbReference type="SMR" id="A0A0E1X9J2"/>
<dbReference type="InterPro" id="IPR000182">
    <property type="entry name" value="GNAT_dom"/>
</dbReference>